<proteinExistence type="predicted"/>
<evidence type="ECO:0000313" key="3">
    <source>
        <dbReference type="Proteomes" id="UP001244443"/>
    </source>
</evidence>
<keyword evidence="1" id="KW-0812">Transmembrane</keyword>
<dbReference type="AlphaFoldDB" id="A0AA49GDL2"/>
<evidence type="ECO:0000256" key="1">
    <source>
        <dbReference type="SAM" id="Phobius"/>
    </source>
</evidence>
<sequence length="94" mass="10938">MNDKKEMSITELFLYGAIQFIIAIMVLFNGFTYITNQFIVDGQVEGGPTKQKGLLAMLSLLEKGWWKYPIILIFGTIGYLMIREGRRKFLNRRK</sequence>
<accession>A0AA49GDL2</accession>
<keyword evidence="1" id="KW-1133">Transmembrane helix</keyword>
<feature type="transmembrane region" description="Helical" evidence="1">
    <location>
        <begin position="12"/>
        <end position="34"/>
    </location>
</feature>
<dbReference type="EMBL" id="CP129970">
    <property type="protein sequence ID" value="WKK83708.2"/>
    <property type="molecule type" value="Genomic_DNA"/>
</dbReference>
<gene>
    <name evidence="2" type="ORF">QYS48_15630</name>
</gene>
<name>A0AA49GDL2_9BACT</name>
<evidence type="ECO:0000313" key="2">
    <source>
        <dbReference type="EMBL" id="WKK83708.2"/>
    </source>
</evidence>
<organism evidence="2 3">
    <name type="scientific">Marivirga arenosa</name>
    <dbReference type="NCBI Taxonomy" id="3059076"/>
    <lineage>
        <taxon>Bacteria</taxon>
        <taxon>Pseudomonadati</taxon>
        <taxon>Bacteroidota</taxon>
        <taxon>Cytophagia</taxon>
        <taxon>Cytophagales</taxon>
        <taxon>Marivirgaceae</taxon>
        <taxon>Marivirga</taxon>
    </lineage>
</organism>
<protein>
    <submittedName>
        <fullName evidence="2">Uncharacterized protein</fullName>
    </submittedName>
</protein>
<dbReference type="Proteomes" id="UP001244443">
    <property type="component" value="Chromosome"/>
</dbReference>
<feature type="transmembrane region" description="Helical" evidence="1">
    <location>
        <begin position="65"/>
        <end position="82"/>
    </location>
</feature>
<dbReference type="RefSeq" id="WP_308357086.1">
    <property type="nucleotide sequence ID" value="NZ_CP129970.2"/>
</dbReference>
<keyword evidence="3" id="KW-1185">Reference proteome</keyword>
<keyword evidence="1" id="KW-0472">Membrane</keyword>
<reference evidence="2" key="1">
    <citation type="submission" date="2023-08" db="EMBL/GenBank/DDBJ databases">
        <title>Comparative genomics and taxonomic characterization of three novel marine species of genus Marivirga.</title>
        <authorList>
            <person name="Muhammad N."/>
            <person name="Kim S.-G."/>
        </authorList>
    </citation>
    <scope>NUCLEOTIDE SEQUENCE [LARGE SCALE GENOMIC DNA]</scope>
    <source>
        <strain evidence="2">ABR2-2</strain>
    </source>
</reference>